<dbReference type="InterPro" id="IPR008972">
    <property type="entry name" value="Cupredoxin"/>
</dbReference>
<protein>
    <recommendedName>
        <fullName evidence="5">Phytocyanin domain-containing protein</fullName>
    </recommendedName>
</protein>
<feature type="chain" id="PRO_5041395566" description="Phytocyanin domain-containing protein" evidence="4">
    <location>
        <begin position="27"/>
        <end position="237"/>
    </location>
</feature>
<dbReference type="PROSITE" id="PS51485">
    <property type="entry name" value="PHYTOCYANIN"/>
    <property type="match status" value="1"/>
</dbReference>
<dbReference type="GO" id="GO:0009055">
    <property type="term" value="F:electron transfer activity"/>
    <property type="evidence" value="ECO:0007669"/>
    <property type="project" value="InterPro"/>
</dbReference>
<evidence type="ECO:0000256" key="4">
    <source>
        <dbReference type="SAM" id="SignalP"/>
    </source>
</evidence>
<evidence type="ECO:0000256" key="3">
    <source>
        <dbReference type="SAM" id="MobiDB-lite"/>
    </source>
</evidence>
<dbReference type="PANTHER" id="PTHR33021:SF496">
    <property type="entry name" value="OS08G0482700 PROTEIN"/>
    <property type="match status" value="1"/>
</dbReference>
<proteinExistence type="predicted"/>
<keyword evidence="1" id="KW-1015">Disulfide bond</keyword>
<evidence type="ECO:0000259" key="5">
    <source>
        <dbReference type="PROSITE" id="PS51485"/>
    </source>
</evidence>
<feature type="region of interest" description="Disordered" evidence="3">
    <location>
        <begin position="130"/>
        <end position="218"/>
    </location>
</feature>
<dbReference type="InterPro" id="IPR003245">
    <property type="entry name" value="Phytocyanin_dom"/>
</dbReference>
<dbReference type="Proteomes" id="UP001177003">
    <property type="component" value="Chromosome 0"/>
</dbReference>
<dbReference type="Gene3D" id="2.60.40.420">
    <property type="entry name" value="Cupredoxins - blue copper proteins"/>
    <property type="match status" value="1"/>
</dbReference>
<feature type="compositionally biased region" description="Low complexity" evidence="3">
    <location>
        <begin position="184"/>
        <end position="204"/>
    </location>
</feature>
<feature type="compositionally biased region" description="Low complexity" evidence="3">
    <location>
        <begin position="130"/>
        <end position="144"/>
    </location>
</feature>
<keyword evidence="2" id="KW-0325">Glycoprotein</keyword>
<dbReference type="AlphaFoldDB" id="A0AA35Y6G6"/>
<name>A0AA35Y6G6_LACSI</name>
<evidence type="ECO:0000256" key="2">
    <source>
        <dbReference type="ARBA" id="ARBA00023180"/>
    </source>
</evidence>
<feature type="signal peptide" evidence="4">
    <location>
        <begin position="1"/>
        <end position="26"/>
    </location>
</feature>
<evidence type="ECO:0000256" key="1">
    <source>
        <dbReference type="ARBA" id="ARBA00023157"/>
    </source>
</evidence>
<evidence type="ECO:0000313" key="7">
    <source>
        <dbReference type="Proteomes" id="UP001177003"/>
    </source>
</evidence>
<gene>
    <name evidence="6" type="ORF">LSALG_LOCUS3253</name>
</gene>
<dbReference type="GO" id="GO:0005886">
    <property type="term" value="C:plasma membrane"/>
    <property type="evidence" value="ECO:0007669"/>
    <property type="project" value="TreeGrafter"/>
</dbReference>
<dbReference type="InterPro" id="IPR039391">
    <property type="entry name" value="Phytocyanin-like"/>
</dbReference>
<dbReference type="EMBL" id="OX465086">
    <property type="protein sequence ID" value="CAI9262517.1"/>
    <property type="molecule type" value="Genomic_DNA"/>
</dbReference>
<dbReference type="FunFam" id="2.60.40.420:FF:000034">
    <property type="entry name" value="Cupredoxin superfamily protein"/>
    <property type="match status" value="1"/>
</dbReference>
<reference evidence="6" key="1">
    <citation type="submission" date="2023-04" db="EMBL/GenBank/DDBJ databases">
        <authorList>
            <person name="Vijverberg K."/>
            <person name="Xiong W."/>
            <person name="Schranz E."/>
        </authorList>
    </citation>
    <scope>NUCLEOTIDE SEQUENCE</scope>
</reference>
<dbReference type="SUPFAM" id="SSF49503">
    <property type="entry name" value="Cupredoxins"/>
    <property type="match status" value="1"/>
</dbReference>
<keyword evidence="4" id="KW-0732">Signal</keyword>
<keyword evidence="7" id="KW-1185">Reference proteome</keyword>
<sequence>MQEFNPNLVVLIVMMIATMQFQVTMAQKRHVVGDGLGWTVPTGGAVAYTTWASLQTFNVGDLLVFTFTDGEHDVAEISAAAFGSCTATNPISLATNGPATLTLTTPGAHYYICTFRSHCQIGQKLAINVSDSSTTTPPAATPKTPRSPPPPSAILKTPPSPSTTSPSTPPSETPATPSPPCPPNVSTSSCDTSFPPTTTWDDTAQPPPPPSDSDEASSFTAVVPSTFLIIGLALLNY</sequence>
<dbReference type="PANTHER" id="PTHR33021">
    <property type="entry name" value="BLUE COPPER PROTEIN"/>
    <property type="match status" value="1"/>
</dbReference>
<accession>A0AA35Y6G6</accession>
<organism evidence="6 7">
    <name type="scientific">Lactuca saligna</name>
    <name type="common">Willowleaf lettuce</name>
    <dbReference type="NCBI Taxonomy" id="75948"/>
    <lineage>
        <taxon>Eukaryota</taxon>
        <taxon>Viridiplantae</taxon>
        <taxon>Streptophyta</taxon>
        <taxon>Embryophyta</taxon>
        <taxon>Tracheophyta</taxon>
        <taxon>Spermatophyta</taxon>
        <taxon>Magnoliopsida</taxon>
        <taxon>eudicotyledons</taxon>
        <taxon>Gunneridae</taxon>
        <taxon>Pentapetalae</taxon>
        <taxon>asterids</taxon>
        <taxon>campanulids</taxon>
        <taxon>Asterales</taxon>
        <taxon>Asteraceae</taxon>
        <taxon>Cichorioideae</taxon>
        <taxon>Cichorieae</taxon>
        <taxon>Lactucinae</taxon>
        <taxon>Lactuca</taxon>
    </lineage>
</organism>
<dbReference type="Pfam" id="PF02298">
    <property type="entry name" value="Cu_bind_like"/>
    <property type="match status" value="1"/>
</dbReference>
<feature type="domain" description="Phytocyanin" evidence="5">
    <location>
        <begin position="28"/>
        <end position="131"/>
    </location>
</feature>
<evidence type="ECO:0000313" key="6">
    <source>
        <dbReference type="EMBL" id="CAI9262517.1"/>
    </source>
</evidence>
<feature type="compositionally biased region" description="Pro residues" evidence="3">
    <location>
        <begin position="167"/>
        <end position="183"/>
    </location>
</feature>